<feature type="transmembrane region" description="Helical" evidence="7">
    <location>
        <begin position="303"/>
        <end position="325"/>
    </location>
</feature>
<dbReference type="PANTHER" id="PTHR43141">
    <property type="entry name" value="CYTOCHROME BD2 SUBUNIT II"/>
    <property type="match status" value="1"/>
</dbReference>
<evidence type="ECO:0000313" key="8">
    <source>
        <dbReference type="EMBL" id="GAA0930135.1"/>
    </source>
</evidence>
<comment type="subcellular location">
    <subcellularLocation>
        <location evidence="1">Cell membrane</location>
        <topology evidence="1">Multi-pass membrane protein</topology>
    </subcellularLocation>
</comment>
<feature type="transmembrane region" description="Helical" evidence="7">
    <location>
        <begin position="6"/>
        <end position="34"/>
    </location>
</feature>
<feature type="transmembrane region" description="Helical" evidence="7">
    <location>
        <begin position="234"/>
        <end position="253"/>
    </location>
</feature>
<dbReference type="Proteomes" id="UP001499967">
    <property type="component" value="Unassembled WGS sequence"/>
</dbReference>
<feature type="transmembrane region" description="Helical" evidence="7">
    <location>
        <begin position="161"/>
        <end position="182"/>
    </location>
</feature>
<name>A0ABN1PN70_9PSEU</name>
<evidence type="ECO:0000256" key="3">
    <source>
        <dbReference type="ARBA" id="ARBA00022475"/>
    </source>
</evidence>
<feature type="transmembrane region" description="Helical" evidence="7">
    <location>
        <begin position="202"/>
        <end position="222"/>
    </location>
</feature>
<evidence type="ECO:0000256" key="1">
    <source>
        <dbReference type="ARBA" id="ARBA00004651"/>
    </source>
</evidence>
<comment type="similarity">
    <text evidence="2">Belongs to the cytochrome ubiquinol oxidase subunit 2 family.</text>
</comment>
<gene>
    <name evidence="8" type="ORF">GCM10009559_17320</name>
</gene>
<evidence type="ECO:0000256" key="4">
    <source>
        <dbReference type="ARBA" id="ARBA00022692"/>
    </source>
</evidence>
<sequence length="338" mass="35245">MTAADALLAILWIGLTLYALLGGADFGAGLWDLLAGGTERGRPQRELIEHSIGPVWEANHVWLIFVITLFWTAFPAAFAPFAATLYIPLTLAALGIIARGAAFAFRKASEELALQRLYGAAFAFSSVVTPFFLGTVVGAVASGRVPARIGAGDIISSWWNPTSATAGVLAVGTTAYLAAVFLCADARRAGRDQLAEGFRRRALGTGVLVGIATIAALLVVRADAPGLLAGLTGRALPVAVVSVLAGVASLGLLVARRYVLVRLTAALAVTAVLWGWGVAQYPIMLPGLTVAAAAGDPAVLSTVLWVLGAGALLLVPSLLFLFTVFQREQAFQRERAVR</sequence>
<keyword evidence="5 7" id="KW-1133">Transmembrane helix</keyword>
<evidence type="ECO:0000256" key="7">
    <source>
        <dbReference type="SAM" id="Phobius"/>
    </source>
</evidence>
<reference evidence="8 9" key="1">
    <citation type="journal article" date="2019" name="Int. J. Syst. Evol. Microbiol.">
        <title>The Global Catalogue of Microorganisms (GCM) 10K type strain sequencing project: providing services to taxonomists for standard genome sequencing and annotation.</title>
        <authorList>
            <consortium name="The Broad Institute Genomics Platform"/>
            <consortium name="The Broad Institute Genome Sequencing Center for Infectious Disease"/>
            <person name="Wu L."/>
            <person name="Ma J."/>
        </authorList>
    </citation>
    <scope>NUCLEOTIDE SEQUENCE [LARGE SCALE GENOMIC DNA]</scope>
    <source>
        <strain evidence="8 9">JCM 11117</strain>
    </source>
</reference>
<organism evidence="8 9">
    <name type="scientific">Pseudonocardia zijingensis</name>
    <dbReference type="NCBI Taxonomy" id="153376"/>
    <lineage>
        <taxon>Bacteria</taxon>
        <taxon>Bacillati</taxon>
        <taxon>Actinomycetota</taxon>
        <taxon>Actinomycetes</taxon>
        <taxon>Pseudonocardiales</taxon>
        <taxon>Pseudonocardiaceae</taxon>
        <taxon>Pseudonocardia</taxon>
    </lineage>
</organism>
<feature type="transmembrane region" description="Helical" evidence="7">
    <location>
        <begin position="117"/>
        <end position="141"/>
    </location>
</feature>
<dbReference type="RefSeq" id="WP_343940742.1">
    <property type="nucleotide sequence ID" value="NZ_BAAAHP010000048.1"/>
</dbReference>
<dbReference type="EMBL" id="BAAAHP010000048">
    <property type="protein sequence ID" value="GAA0930135.1"/>
    <property type="molecule type" value="Genomic_DNA"/>
</dbReference>
<keyword evidence="4 7" id="KW-0812">Transmembrane</keyword>
<evidence type="ECO:0000313" key="9">
    <source>
        <dbReference type="Proteomes" id="UP001499967"/>
    </source>
</evidence>
<comment type="caution">
    <text evidence="8">The sequence shown here is derived from an EMBL/GenBank/DDBJ whole genome shotgun (WGS) entry which is preliminary data.</text>
</comment>
<evidence type="ECO:0000256" key="2">
    <source>
        <dbReference type="ARBA" id="ARBA00007543"/>
    </source>
</evidence>
<feature type="transmembrane region" description="Helical" evidence="7">
    <location>
        <begin position="85"/>
        <end position="105"/>
    </location>
</feature>
<keyword evidence="6 7" id="KW-0472">Membrane</keyword>
<dbReference type="Pfam" id="PF02322">
    <property type="entry name" value="Cyt_bd_oxida_II"/>
    <property type="match status" value="1"/>
</dbReference>
<dbReference type="InterPro" id="IPR003317">
    <property type="entry name" value="Cyt-d_oxidase_su2"/>
</dbReference>
<accession>A0ABN1PN70</accession>
<dbReference type="PANTHER" id="PTHR43141:SF4">
    <property type="entry name" value="CYTOCHROME BD2 SUBUNIT II"/>
    <property type="match status" value="1"/>
</dbReference>
<evidence type="ECO:0000256" key="5">
    <source>
        <dbReference type="ARBA" id="ARBA00022989"/>
    </source>
</evidence>
<keyword evidence="9" id="KW-1185">Reference proteome</keyword>
<feature type="transmembrane region" description="Helical" evidence="7">
    <location>
        <begin position="260"/>
        <end position="283"/>
    </location>
</feature>
<proteinExistence type="inferred from homology"/>
<keyword evidence="3" id="KW-1003">Cell membrane</keyword>
<protein>
    <submittedName>
        <fullName evidence="8">Cytochrome d ubiquinol oxidase subunit II</fullName>
    </submittedName>
</protein>
<evidence type="ECO:0000256" key="6">
    <source>
        <dbReference type="ARBA" id="ARBA00023136"/>
    </source>
</evidence>